<comment type="caution">
    <text evidence="1">The sequence shown here is derived from an EMBL/GenBank/DDBJ whole genome shotgun (WGS) entry which is preliminary data.</text>
</comment>
<feature type="non-terminal residue" evidence="1">
    <location>
        <position position="1"/>
    </location>
</feature>
<keyword evidence="2" id="KW-1185">Reference proteome</keyword>
<gene>
    <name evidence="1" type="ORF">TM35_000181840</name>
</gene>
<proteinExistence type="predicted"/>
<reference evidence="1 2" key="1">
    <citation type="submission" date="2017-03" db="EMBL/GenBank/DDBJ databases">
        <title>An alternative strategy for trypanosome survival in the mammalian bloodstream revealed through genome and transcriptome analysis of the ubiquitous bovine parasite Trypanosoma (Megatrypanum) theileri.</title>
        <authorList>
            <person name="Kelly S."/>
            <person name="Ivens A."/>
            <person name="Mott A."/>
            <person name="O'Neill E."/>
            <person name="Emms D."/>
            <person name="Macleod O."/>
            <person name="Voorheis P."/>
            <person name="Matthews J."/>
            <person name="Matthews K."/>
            <person name="Carrington M."/>
        </authorList>
    </citation>
    <scope>NUCLEOTIDE SEQUENCE [LARGE SCALE GENOMIC DNA]</scope>
    <source>
        <strain evidence="1">Edinburgh</strain>
    </source>
</reference>
<dbReference type="VEuPathDB" id="TriTrypDB:TM35_000181840"/>
<dbReference type="EMBL" id="NBCO01000018">
    <property type="protein sequence ID" value="ORC88127.1"/>
    <property type="molecule type" value="Genomic_DNA"/>
</dbReference>
<dbReference type="AlphaFoldDB" id="A0A1X0NTT1"/>
<dbReference type="Proteomes" id="UP000192257">
    <property type="component" value="Unassembled WGS sequence"/>
</dbReference>
<evidence type="ECO:0000313" key="1">
    <source>
        <dbReference type="EMBL" id="ORC88127.1"/>
    </source>
</evidence>
<protein>
    <submittedName>
        <fullName evidence="1">Uncharacterized protein</fullName>
    </submittedName>
</protein>
<dbReference type="RefSeq" id="XP_028882193.1">
    <property type="nucleotide sequence ID" value="XM_029026497.1"/>
</dbReference>
<sequence length="102" mass="11170">PPRAFVVCGKGPSGIPRGWGWWRRPGLRGFGPAGLGGAFNFSNREGPKRSRLSYYRKLRSAANDFPPACGPGCVQGLGLHPTIKRHIFAKGFLLWGFLFLNS</sequence>
<accession>A0A1X0NTT1</accession>
<organism evidence="1 2">
    <name type="scientific">Trypanosoma theileri</name>
    <dbReference type="NCBI Taxonomy" id="67003"/>
    <lineage>
        <taxon>Eukaryota</taxon>
        <taxon>Discoba</taxon>
        <taxon>Euglenozoa</taxon>
        <taxon>Kinetoplastea</taxon>
        <taxon>Metakinetoplastina</taxon>
        <taxon>Trypanosomatida</taxon>
        <taxon>Trypanosomatidae</taxon>
        <taxon>Trypanosoma</taxon>
    </lineage>
</organism>
<name>A0A1X0NTT1_9TRYP</name>
<dbReference type="GeneID" id="39986277"/>
<evidence type="ECO:0000313" key="2">
    <source>
        <dbReference type="Proteomes" id="UP000192257"/>
    </source>
</evidence>